<accession>A0A2M7FZD3</accession>
<dbReference type="InterPro" id="IPR023695">
    <property type="entry name" value="Thiosulf_sulfurTrfase"/>
</dbReference>
<evidence type="ECO:0000256" key="1">
    <source>
        <dbReference type="ARBA" id="ARBA00022490"/>
    </source>
</evidence>
<dbReference type="Proteomes" id="UP000231019">
    <property type="component" value="Unassembled WGS sequence"/>
</dbReference>
<reference evidence="4 5" key="1">
    <citation type="submission" date="2017-09" db="EMBL/GenBank/DDBJ databases">
        <title>Depth-based differentiation of microbial function through sediment-hosted aquifers and enrichment of novel symbionts in the deep terrestrial subsurface.</title>
        <authorList>
            <person name="Probst A.J."/>
            <person name="Ladd B."/>
            <person name="Jarett J.K."/>
            <person name="Geller-Mcgrath D.E."/>
            <person name="Sieber C.M."/>
            <person name="Emerson J.B."/>
            <person name="Anantharaman K."/>
            <person name="Thomas B.C."/>
            <person name="Malmstrom R."/>
            <person name="Stieglmeier M."/>
            <person name="Klingl A."/>
            <person name="Woyke T."/>
            <person name="Ryan C.M."/>
            <person name="Banfield J.F."/>
        </authorList>
    </citation>
    <scope>NUCLEOTIDE SEQUENCE [LARGE SCALE GENOMIC DNA]</scope>
    <source>
        <strain evidence="4">CG17_big_fil_post_rev_8_21_14_2_50_48_46</strain>
    </source>
</reference>
<dbReference type="PROSITE" id="PS50206">
    <property type="entry name" value="RHODANESE_3"/>
    <property type="match status" value="1"/>
</dbReference>
<dbReference type="GO" id="GO:0004792">
    <property type="term" value="F:thiosulfate-cyanide sulfurtransferase activity"/>
    <property type="evidence" value="ECO:0007669"/>
    <property type="project" value="InterPro"/>
</dbReference>
<dbReference type="NCBIfam" id="NF001195">
    <property type="entry name" value="PRK00162.1"/>
    <property type="match status" value="1"/>
</dbReference>
<name>A0A2M7FZD3_9BACT</name>
<evidence type="ECO:0000259" key="3">
    <source>
        <dbReference type="PROSITE" id="PS50206"/>
    </source>
</evidence>
<dbReference type="Pfam" id="PF00581">
    <property type="entry name" value="Rhodanese"/>
    <property type="match status" value="1"/>
</dbReference>
<dbReference type="Gene3D" id="3.40.250.10">
    <property type="entry name" value="Rhodanese-like domain"/>
    <property type="match status" value="1"/>
</dbReference>
<dbReference type="InterPro" id="IPR001763">
    <property type="entry name" value="Rhodanese-like_dom"/>
</dbReference>
<dbReference type="InterPro" id="IPR036873">
    <property type="entry name" value="Rhodanese-like_dom_sf"/>
</dbReference>
<keyword evidence="1" id="KW-0963">Cytoplasm</keyword>
<evidence type="ECO:0000256" key="2">
    <source>
        <dbReference type="ARBA" id="ARBA00022679"/>
    </source>
</evidence>
<dbReference type="SUPFAM" id="SSF52821">
    <property type="entry name" value="Rhodanese/Cell cycle control phosphatase"/>
    <property type="match status" value="1"/>
</dbReference>
<feature type="domain" description="Rhodanese" evidence="3">
    <location>
        <begin position="19"/>
        <end position="107"/>
    </location>
</feature>
<dbReference type="InterPro" id="IPR001307">
    <property type="entry name" value="Thiosulphate_STrfase_CS"/>
</dbReference>
<dbReference type="PROSITE" id="PS00380">
    <property type="entry name" value="RHODANESE_1"/>
    <property type="match status" value="1"/>
</dbReference>
<keyword evidence="2 4" id="KW-0808">Transferase</keyword>
<dbReference type="SMART" id="SM00450">
    <property type="entry name" value="RHOD"/>
    <property type="match status" value="1"/>
</dbReference>
<organism evidence="4 5">
    <name type="scientific">bacterium (Candidatus Blackallbacteria) CG17_big_fil_post_rev_8_21_14_2_50_48_46</name>
    <dbReference type="NCBI Taxonomy" id="2014261"/>
    <lineage>
        <taxon>Bacteria</taxon>
        <taxon>Candidatus Blackallbacteria</taxon>
    </lineage>
</organism>
<dbReference type="GO" id="GO:0005737">
    <property type="term" value="C:cytoplasm"/>
    <property type="evidence" value="ECO:0007669"/>
    <property type="project" value="InterPro"/>
</dbReference>
<comment type="caution">
    <text evidence="4">The sequence shown here is derived from an EMBL/GenBank/DDBJ whole genome shotgun (WGS) entry which is preliminary data.</text>
</comment>
<dbReference type="AlphaFoldDB" id="A0A2M7FZD3"/>
<dbReference type="InterPro" id="IPR050229">
    <property type="entry name" value="GlpE_sulfurtransferase"/>
</dbReference>
<dbReference type="PANTHER" id="PTHR43031:SF6">
    <property type="entry name" value="THIOSULFATE SULFURTRANSFERASE GLPE"/>
    <property type="match status" value="1"/>
</dbReference>
<proteinExistence type="predicted"/>
<protein>
    <submittedName>
        <fullName evidence="4">Thiosulfate sulfurtransferase GlpE</fullName>
    </submittedName>
</protein>
<evidence type="ECO:0000313" key="5">
    <source>
        <dbReference type="Proteomes" id="UP000231019"/>
    </source>
</evidence>
<dbReference type="EMBL" id="PFFQ01000056">
    <property type="protein sequence ID" value="PIW14757.1"/>
    <property type="molecule type" value="Genomic_DNA"/>
</dbReference>
<sequence>MSPEEIQTLSVDEAKPLFEDNLAIFIDVRDPHSFRAGHIPGAKHVNDHNLDAFLENADKSKAYIVYCYHGYSSQGGTAYFLENGFQDVKSLDGGFSAWQQKFPMLTQAKIESADSQ</sequence>
<dbReference type="PANTHER" id="PTHR43031">
    <property type="entry name" value="FAD-DEPENDENT OXIDOREDUCTASE"/>
    <property type="match status" value="1"/>
</dbReference>
<dbReference type="CDD" id="cd01444">
    <property type="entry name" value="GlpE_ST"/>
    <property type="match status" value="1"/>
</dbReference>
<evidence type="ECO:0000313" key="4">
    <source>
        <dbReference type="EMBL" id="PIW14757.1"/>
    </source>
</evidence>
<gene>
    <name evidence="4" type="ORF">COW36_20355</name>
</gene>